<feature type="compositionally biased region" description="Basic and acidic residues" evidence="2">
    <location>
        <begin position="62"/>
        <end position="77"/>
    </location>
</feature>
<accession>A0A3M6U513</accession>
<proteinExistence type="predicted"/>
<feature type="region of interest" description="Disordered" evidence="2">
    <location>
        <begin position="271"/>
        <end position="306"/>
    </location>
</feature>
<name>A0A3M6U513_POCDA</name>
<feature type="compositionally biased region" description="Acidic residues" evidence="2">
    <location>
        <begin position="174"/>
        <end position="183"/>
    </location>
</feature>
<protein>
    <submittedName>
        <fullName evidence="3">Uncharacterized protein</fullName>
    </submittedName>
</protein>
<evidence type="ECO:0000256" key="1">
    <source>
        <dbReference type="SAM" id="Coils"/>
    </source>
</evidence>
<feature type="region of interest" description="Disordered" evidence="2">
    <location>
        <begin position="54"/>
        <end position="82"/>
    </location>
</feature>
<feature type="coiled-coil region" evidence="1">
    <location>
        <begin position="334"/>
        <end position="361"/>
    </location>
</feature>
<dbReference type="Proteomes" id="UP000275408">
    <property type="component" value="Unassembled WGS sequence"/>
</dbReference>
<sequence length="465" mass="52942">MSRSDPIWNEVAKRYQEIIEKEYKILGQYYDDQLVTQSSAGSPKVLTQVILNGHDGSRLQGKPKDTSCKQTETRTETGNDTTDVNNCNSRVLKKTMDNKILPQIVDVYSLNSVKTNMKTTGIVGLQEFSLNEGDRYKFPLNHGETAKRVIQDRNLCSPSSVKKSPQPDKIIDLTIDEEGEEQISVDKGSNDMNENISKSILDDPSKHDELKEKIDTADNEEDNAAKTERSQNKHKDRGRKRKRRCQTTYRESLSKYGAEGCDSERTLCNSCNNSKVDNRNDGSVQKLWDKSNNSSSSKDEMSQITEDRNQTLSSIGVVNDASSVLDSTYRANKITTLKARLAKQEEELARLRTQKERLHVQSNHKTLDTRGKWFSSLADSCAKTDMEQKQNFKTVSVDDICQHVLKSFDIFNARRFRNRKKEKAAPQSPNNTCVVKQDGNDICFQTEQDEFLSRVGLKRRCIKRN</sequence>
<organism evidence="3 4">
    <name type="scientific">Pocillopora damicornis</name>
    <name type="common">Cauliflower coral</name>
    <name type="synonym">Millepora damicornis</name>
    <dbReference type="NCBI Taxonomy" id="46731"/>
    <lineage>
        <taxon>Eukaryota</taxon>
        <taxon>Metazoa</taxon>
        <taxon>Cnidaria</taxon>
        <taxon>Anthozoa</taxon>
        <taxon>Hexacorallia</taxon>
        <taxon>Scleractinia</taxon>
        <taxon>Astrocoeniina</taxon>
        <taxon>Pocilloporidae</taxon>
        <taxon>Pocillopora</taxon>
    </lineage>
</organism>
<feature type="compositionally biased region" description="Basic and acidic residues" evidence="2">
    <location>
        <begin position="200"/>
        <end position="216"/>
    </location>
</feature>
<keyword evidence="4" id="KW-1185">Reference proteome</keyword>
<dbReference type="AlphaFoldDB" id="A0A3M6U513"/>
<keyword evidence="1" id="KW-0175">Coiled coil</keyword>
<reference evidence="3 4" key="1">
    <citation type="journal article" date="2018" name="Sci. Rep.">
        <title>Comparative analysis of the Pocillopora damicornis genome highlights role of immune system in coral evolution.</title>
        <authorList>
            <person name="Cunning R."/>
            <person name="Bay R.A."/>
            <person name="Gillette P."/>
            <person name="Baker A.C."/>
            <person name="Traylor-Knowles N."/>
        </authorList>
    </citation>
    <scope>NUCLEOTIDE SEQUENCE [LARGE SCALE GENOMIC DNA]</scope>
    <source>
        <strain evidence="3">RSMAS</strain>
        <tissue evidence="3">Whole animal</tissue>
    </source>
</reference>
<dbReference type="EMBL" id="RCHS01002240">
    <property type="protein sequence ID" value="RMX48686.1"/>
    <property type="molecule type" value="Genomic_DNA"/>
</dbReference>
<comment type="caution">
    <text evidence="3">The sequence shown here is derived from an EMBL/GenBank/DDBJ whole genome shotgun (WGS) entry which is preliminary data.</text>
</comment>
<feature type="compositionally biased region" description="Basic residues" evidence="2">
    <location>
        <begin position="234"/>
        <end position="245"/>
    </location>
</feature>
<feature type="region of interest" description="Disordered" evidence="2">
    <location>
        <begin position="174"/>
        <end position="246"/>
    </location>
</feature>
<evidence type="ECO:0000313" key="4">
    <source>
        <dbReference type="Proteomes" id="UP000275408"/>
    </source>
</evidence>
<evidence type="ECO:0000313" key="3">
    <source>
        <dbReference type="EMBL" id="RMX48686.1"/>
    </source>
</evidence>
<evidence type="ECO:0000256" key="2">
    <source>
        <dbReference type="SAM" id="MobiDB-lite"/>
    </source>
</evidence>
<dbReference type="OrthoDB" id="5956057at2759"/>
<feature type="compositionally biased region" description="Basic and acidic residues" evidence="2">
    <location>
        <begin position="297"/>
        <end position="306"/>
    </location>
</feature>
<gene>
    <name evidence="3" type="ORF">pdam_00014314</name>
</gene>
<feature type="compositionally biased region" description="Basic and acidic residues" evidence="2">
    <location>
        <begin position="223"/>
        <end position="233"/>
    </location>
</feature>